<evidence type="ECO:0000259" key="2">
    <source>
        <dbReference type="PROSITE" id="PS50076"/>
    </source>
</evidence>
<dbReference type="AlphaFoldDB" id="A0AA41XDY9"/>
<evidence type="ECO:0000313" key="4">
    <source>
        <dbReference type="EMBL" id="MCS5726432.1"/>
    </source>
</evidence>
<dbReference type="InterPro" id="IPR001623">
    <property type="entry name" value="DnaJ_domain"/>
</dbReference>
<dbReference type="InterPro" id="IPR052276">
    <property type="entry name" value="Diphthamide-biosynth_chaperone"/>
</dbReference>
<evidence type="ECO:0000313" key="5">
    <source>
        <dbReference type="Proteomes" id="UP001165587"/>
    </source>
</evidence>
<name>A0AA41XDY9_9MICO</name>
<dbReference type="PRINTS" id="PR00625">
    <property type="entry name" value="JDOMAIN"/>
</dbReference>
<dbReference type="Pfam" id="PF00226">
    <property type="entry name" value="DnaJ"/>
    <property type="match status" value="1"/>
</dbReference>
<feature type="region of interest" description="Disordered" evidence="1">
    <location>
        <begin position="62"/>
        <end position="122"/>
    </location>
</feature>
<feature type="domain" description="J" evidence="2">
    <location>
        <begin position="9"/>
        <end position="70"/>
    </location>
</feature>
<feature type="compositionally biased region" description="Low complexity" evidence="1">
    <location>
        <begin position="78"/>
        <end position="91"/>
    </location>
</feature>
<organism evidence="4 5">
    <name type="scientific">Herbiconiux oxytropis</name>
    <dbReference type="NCBI Taxonomy" id="2970915"/>
    <lineage>
        <taxon>Bacteria</taxon>
        <taxon>Bacillati</taxon>
        <taxon>Actinomycetota</taxon>
        <taxon>Actinomycetes</taxon>
        <taxon>Micrococcales</taxon>
        <taxon>Microbacteriaceae</taxon>
        <taxon>Herbiconiux</taxon>
    </lineage>
</organism>
<dbReference type="InterPro" id="IPR036869">
    <property type="entry name" value="J_dom_sf"/>
</dbReference>
<dbReference type="PROSITE" id="PS50965">
    <property type="entry name" value="NERD"/>
    <property type="match status" value="1"/>
</dbReference>
<dbReference type="SUPFAM" id="SSF46565">
    <property type="entry name" value="Chaperone J-domain"/>
    <property type="match status" value="1"/>
</dbReference>
<dbReference type="SMART" id="SM00271">
    <property type="entry name" value="DnaJ"/>
    <property type="match status" value="1"/>
</dbReference>
<dbReference type="EMBL" id="JANLCK010000005">
    <property type="protein sequence ID" value="MCS5726432.1"/>
    <property type="molecule type" value="Genomic_DNA"/>
</dbReference>
<dbReference type="Proteomes" id="UP001165587">
    <property type="component" value="Unassembled WGS sequence"/>
</dbReference>
<dbReference type="InterPro" id="IPR011528">
    <property type="entry name" value="NERD"/>
</dbReference>
<dbReference type="PANTHER" id="PTHR44240:SF12">
    <property type="entry name" value="OS06G0716100 PROTEIN"/>
    <property type="match status" value="1"/>
</dbReference>
<protein>
    <submittedName>
        <fullName evidence="4">DnaJ domain-containing protein</fullName>
    </submittedName>
</protein>
<dbReference type="Pfam" id="PF08378">
    <property type="entry name" value="NERD"/>
    <property type="match status" value="1"/>
</dbReference>
<dbReference type="RefSeq" id="WP_259528622.1">
    <property type="nucleotide sequence ID" value="NZ_JANLCK010000005.1"/>
</dbReference>
<dbReference type="PANTHER" id="PTHR44240">
    <property type="entry name" value="DNAJ DOMAIN (PROKARYOTIC HEAT SHOCK PROTEIN)-RELATED"/>
    <property type="match status" value="1"/>
</dbReference>
<proteinExistence type="predicted"/>
<dbReference type="PROSITE" id="PS50076">
    <property type="entry name" value="DNAJ_2"/>
    <property type="match status" value="1"/>
</dbReference>
<accession>A0AA41XDY9</accession>
<dbReference type="Gene3D" id="1.10.287.110">
    <property type="entry name" value="DnaJ domain"/>
    <property type="match status" value="1"/>
</dbReference>
<comment type="caution">
    <text evidence="4">The sequence shown here is derived from an EMBL/GenBank/DDBJ whole genome shotgun (WGS) entry which is preliminary data.</text>
</comment>
<evidence type="ECO:0000259" key="3">
    <source>
        <dbReference type="PROSITE" id="PS50965"/>
    </source>
</evidence>
<reference evidence="4" key="1">
    <citation type="submission" date="2022-08" db="EMBL/GenBank/DDBJ databases">
        <authorList>
            <person name="Deng Y."/>
            <person name="Han X.-F."/>
            <person name="Zhang Y.-Q."/>
        </authorList>
    </citation>
    <scope>NUCLEOTIDE SEQUENCE</scope>
    <source>
        <strain evidence="4">CPCC 203407</strain>
    </source>
</reference>
<keyword evidence="5" id="KW-1185">Reference proteome</keyword>
<sequence>MPESPASRTPYEVFGVEATVSHDELRRAYRRLLRETHPDTGGDAARFVAVQHAWELIGTPDDRAAYDRGSSRGGSGYGDAHAAGASGSSSTPGGGFGPPSHASSARARARSSEVRARSYGHPGGQEREIYLRLVREWAGRGVTVDDPYDPALVRSAPREIRAWLAKALAEEATAGIVGGLGLGYTIWNNVLTGRTLGGVPETIDHVVLGPAGLFAVQSEDRGGHVRLRKDEIVGEGIHPDEEPLHELHRGTKALSRSLGVKFTALVIVVPDAALAEPLDVVGRGRLAGSVLVRRSLLPQLLRNGSGDGRGGGRDAGGRESIDRVFDLRTRLQNGIRLA</sequence>
<gene>
    <name evidence="4" type="ORF">N1028_11065</name>
</gene>
<feature type="domain" description="NERD" evidence="3">
    <location>
        <begin position="165"/>
        <end position="277"/>
    </location>
</feature>
<evidence type="ECO:0000256" key="1">
    <source>
        <dbReference type="SAM" id="MobiDB-lite"/>
    </source>
</evidence>